<evidence type="ECO:0000313" key="7">
    <source>
        <dbReference type="EMBL" id="VTR97735.1"/>
    </source>
</evidence>
<dbReference type="RefSeq" id="WP_162671340.1">
    <property type="nucleotide sequence ID" value="NZ_LR593886.1"/>
</dbReference>
<sequence length="253" mass="27521">MTLAFRHRPIPDSPLAHWDARWKLAAALLAVSGFAALDHLLPAAVAFALGFFLLVLARLPGGWVRSRLILFAFSALPFLLVLPFTLDGPGWDIGPVHVSLHGLIAGLGVLCRSLAIGCFALLLIGTAPLHHTLAAAHKLKVPGLLVQLTLLAYRYAFLLAEEMRRLRVAMRTRGYQMRATRHGYRALGHATGALLVRGSERADHVAAAMRCRGFDGTFHTLSRFRTTPADIISFVALTAAVATLVAWDRLVLD</sequence>
<feature type="transmembrane region" description="Helical" evidence="6">
    <location>
        <begin position="231"/>
        <end position="252"/>
    </location>
</feature>
<evidence type="ECO:0000256" key="4">
    <source>
        <dbReference type="ARBA" id="ARBA00022989"/>
    </source>
</evidence>
<feature type="transmembrane region" description="Helical" evidence="6">
    <location>
        <begin position="98"/>
        <end position="129"/>
    </location>
</feature>
<keyword evidence="2" id="KW-1003">Cell membrane</keyword>
<dbReference type="GO" id="GO:0006824">
    <property type="term" value="P:cobalt ion transport"/>
    <property type="evidence" value="ECO:0007669"/>
    <property type="project" value="InterPro"/>
</dbReference>
<evidence type="ECO:0000256" key="2">
    <source>
        <dbReference type="ARBA" id="ARBA00022475"/>
    </source>
</evidence>
<dbReference type="InterPro" id="IPR012809">
    <property type="entry name" value="ECF_CbiQ"/>
</dbReference>
<proteinExistence type="predicted"/>
<dbReference type="KEGG" id="gms:SOIL9_05680"/>
<protein>
    <recommendedName>
        <fullName evidence="9">Cobalt ECF transporter T component CbiQ</fullName>
    </recommendedName>
</protein>
<dbReference type="AlphaFoldDB" id="A0A6P2DBI6"/>
<dbReference type="InterPro" id="IPR051611">
    <property type="entry name" value="ECF_transporter_component"/>
</dbReference>
<evidence type="ECO:0000256" key="1">
    <source>
        <dbReference type="ARBA" id="ARBA00004651"/>
    </source>
</evidence>
<keyword evidence="4 6" id="KW-1133">Transmembrane helix</keyword>
<dbReference type="NCBIfam" id="TIGR02454">
    <property type="entry name" value="ECF_T_CbiQ"/>
    <property type="match status" value="1"/>
</dbReference>
<keyword evidence="3 6" id="KW-0812">Transmembrane</keyword>
<organism evidence="7 8">
    <name type="scientific">Gemmata massiliana</name>
    <dbReference type="NCBI Taxonomy" id="1210884"/>
    <lineage>
        <taxon>Bacteria</taxon>
        <taxon>Pseudomonadati</taxon>
        <taxon>Planctomycetota</taxon>
        <taxon>Planctomycetia</taxon>
        <taxon>Gemmatales</taxon>
        <taxon>Gemmataceae</taxon>
        <taxon>Gemmata</taxon>
    </lineage>
</organism>
<keyword evidence="5 6" id="KW-0472">Membrane</keyword>
<dbReference type="Proteomes" id="UP000464178">
    <property type="component" value="Chromosome"/>
</dbReference>
<dbReference type="EMBL" id="LR593886">
    <property type="protein sequence ID" value="VTR97735.1"/>
    <property type="molecule type" value="Genomic_DNA"/>
</dbReference>
<name>A0A6P2DBI6_9BACT</name>
<dbReference type="Pfam" id="PF02361">
    <property type="entry name" value="CbiQ"/>
    <property type="match status" value="1"/>
</dbReference>
<feature type="transmembrane region" description="Helical" evidence="6">
    <location>
        <begin position="68"/>
        <end position="86"/>
    </location>
</feature>
<keyword evidence="8" id="KW-1185">Reference proteome</keyword>
<gene>
    <name evidence="7" type="ORF">SOIL9_05680</name>
</gene>
<evidence type="ECO:0000256" key="5">
    <source>
        <dbReference type="ARBA" id="ARBA00023136"/>
    </source>
</evidence>
<dbReference type="GO" id="GO:0043190">
    <property type="term" value="C:ATP-binding cassette (ABC) transporter complex"/>
    <property type="evidence" value="ECO:0007669"/>
    <property type="project" value="InterPro"/>
</dbReference>
<dbReference type="CDD" id="cd16914">
    <property type="entry name" value="EcfT"/>
    <property type="match status" value="1"/>
</dbReference>
<evidence type="ECO:0000256" key="6">
    <source>
        <dbReference type="SAM" id="Phobius"/>
    </source>
</evidence>
<dbReference type="PANTHER" id="PTHR34857">
    <property type="entry name" value="SLL0384 PROTEIN"/>
    <property type="match status" value="1"/>
</dbReference>
<accession>A0A6P2DBI6</accession>
<comment type="subcellular location">
    <subcellularLocation>
        <location evidence="1">Cell membrane</location>
        <topology evidence="1">Multi-pass membrane protein</topology>
    </subcellularLocation>
</comment>
<reference evidence="7 8" key="1">
    <citation type="submission" date="2019-05" db="EMBL/GenBank/DDBJ databases">
        <authorList>
            <consortium name="Science for Life Laboratories"/>
        </authorList>
    </citation>
    <scope>NUCLEOTIDE SEQUENCE [LARGE SCALE GENOMIC DNA]</scope>
    <source>
        <strain evidence="7">Soil9</strain>
    </source>
</reference>
<evidence type="ECO:0000256" key="3">
    <source>
        <dbReference type="ARBA" id="ARBA00022692"/>
    </source>
</evidence>
<evidence type="ECO:0000313" key="8">
    <source>
        <dbReference type="Proteomes" id="UP000464178"/>
    </source>
</evidence>
<dbReference type="InterPro" id="IPR003339">
    <property type="entry name" value="ABC/ECF_trnsptr_transmembrane"/>
</dbReference>
<evidence type="ECO:0008006" key="9">
    <source>
        <dbReference type="Google" id="ProtNLM"/>
    </source>
</evidence>
<dbReference type="PANTHER" id="PTHR34857:SF2">
    <property type="entry name" value="SLL0384 PROTEIN"/>
    <property type="match status" value="1"/>
</dbReference>
<feature type="transmembrane region" description="Helical" evidence="6">
    <location>
        <begin position="43"/>
        <end position="61"/>
    </location>
</feature>